<evidence type="ECO:0000313" key="2">
    <source>
        <dbReference type="Proteomes" id="UP000736583"/>
    </source>
</evidence>
<evidence type="ECO:0008006" key="3">
    <source>
        <dbReference type="Google" id="ProtNLM"/>
    </source>
</evidence>
<organism evidence="1 2">
    <name type="scientific">Clostridium simiarum</name>
    <dbReference type="NCBI Taxonomy" id="2841506"/>
    <lineage>
        <taxon>Bacteria</taxon>
        <taxon>Bacillati</taxon>
        <taxon>Bacillota</taxon>
        <taxon>Clostridia</taxon>
        <taxon>Eubacteriales</taxon>
        <taxon>Clostridiaceae</taxon>
        <taxon>Clostridium</taxon>
    </lineage>
</organism>
<dbReference type="RefSeq" id="WP_216456518.1">
    <property type="nucleotide sequence ID" value="NZ_JAHLQL010000001.1"/>
</dbReference>
<dbReference type="EMBL" id="JAHLQL010000001">
    <property type="protein sequence ID" value="MBU5591570.1"/>
    <property type="molecule type" value="Genomic_DNA"/>
</dbReference>
<keyword evidence="2" id="KW-1185">Reference proteome</keyword>
<dbReference type="Proteomes" id="UP000736583">
    <property type="component" value="Unassembled WGS sequence"/>
</dbReference>
<sequence>MGKVEGFQLDNTKVVTAYIRKYSALTGKNRAKQYNKNILKHGLNLNIYGWNSWKSYL</sequence>
<protein>
    <recommendedName>
        <fullName evidence="3">Transposase</fullName>
    </recommendedName>
</protein>
<comment type="caution">
    <text evidence="1">The sequence shown here is derived from an EMBL/GenBank/DDBJ whole genome shotgun (WGS) entry which is preliminary data.</text>
</comment>
<proteinExistence type="predicted"/>
<accession>A0ABS6EZA7</accession>
<reference evidence="1 2" key="1">
    <citation type="submission" date="2021-06" db="EMBL/GenBank/DDBJ databases">
        <authorList>
            <person name="Sun Q."/>
            <person name="Li D."/>
        </authorList>
    </citation>
    <scope>NUCLEOTIDE SEQUENCE [LARGE SCALE GENOMIC DNA]</scope>
    <source>
        <strain evidence="1 2">MSJ-4</strain>
    </source>
</reference>
<gene>
    <name evidence="1" type="ORF">KQI89_07315</name>
</gene>
<evidence type="ECO:0000313" key="1">
    <source>
        <dbReference type="EMBL" id="MBU5591570.1"/>
    </source>
</evidence>
<name>A0ABS6EZA7_9CLOT</name>